<dbReference type="InterPro" id="IPR036259">
    <property type="entry name" value="MFS_trans_sf"/>
</dbReference>
<protein>
    <submittedName>
        <fullName evidence="9">Putative nucleoside transporter YegT</fullName>
    </submittedName>
</protein>
<feature type="transmembrane region" description="Helical" evidence="8">
    <location>
        <begin position="92"/>
        <end position="109"/>
    </location>
</feature>
<gene>
    <name evidence="9" type="primary">yegT_1</name>
    <name evidence="9" type="ORF">Mal64_10520</name>
</gene>
<comment type="subcellular location">
    <subcellularLocation>
        <location evidence="1">Cell membrane</location>
        <topology evidence="1">Multi-pass membrane protein</topology>
    </subcellularLocation>
</comment>
<dbReference type="PANTHER" id="PTHR23522">
    <property type="entry name" value="BLL5896 PROTEIN"/>
    <property type="match status" value="1"/>
</dbReference>
<evidence type="ECO:0000256" key="4">
    <source>
        <dbReference type="ARBA" id="ARBA00022692"/>
    </source>
</evidence>
<dbReference type="Pfam" id="PF03825">
    <property type="entry name" value="Nuc_H_symport"/>
    <property type="match status" value="2"/>
</dbReference>
<dbReference type="SUPFAM" id="SSF103473">
    <property type="entry name" value="MFS general substrate transporter"/>
    <property type="match status" value="1"/>
</dbReference>
<evidence type="ECO:0000256" key="5">
    <source>
        <dbReference type="ARBA" id="ARBA00022989"/>
    </source>
</evidence>
<feature type="region of interest" description="Disordered" evidence="7">
    <location>
        <begin position="207"/>
        <end position="241"/>
    </location>
</feature>
<dbReference type="InterPro" id="IPR004740">
    <property type="entry name" value="Nuc_H_symport"/>
</dbReference>
<evidence type="ECO:0000256" key="8">
    <source>
        <dbReference type="SAM" id="Phobius"/>
    </source>
</evidence>
<proteinExistence type="predicted"/>
<name>A0A5C5ZUE5_9BACT</name>
<dbReference type="OrthoDB" id="252746at2"/>
<feature type="transmembrane region" description="Helical" evidence="8">
    <location>
        <begin position="115"/>
        <end position="138"/>
    </location>
</feature>
<dbReference type="GO" id="GO:0015212">
    <property type="term" value="F:cytidine transmembrane transporter activity"/>
    <property type="evidence" value="ECO:0007669"/>
    <property type="project" value="TreeGrafter"/>
</dbReference>
<dbReference type="PANTHER" id="PTHR23522:SF4">
    <property type="entry name" value="NUCLEOSIDE PERMEASE NUPG-RELATED"/>
    <property type="match status" value="1"/>
</dbReference>
<evidence type="ECO:0000256" key="7">
    <source>
        <dbReference type="SAM" id="MobiDB-lite"/>
    </source>
</evidence>
<dbReference type="AlphaFoldDB" id="A0A5C5ZUE5"/>
<feature type="transmembrane region" description="Helical" evidence="8">
    <location>
        <begin position="150"/>
        <end position="171"/>
    </location>
</feature>
<feature type="transmembrane region" description="Helical" evidence="8">
    <location>
        <begin position="271"/>
        <end position="288"/>
    </location>
</feature>
<evidence type="ECO:0000256" key="1">
    <source>
        <dbReference type="ARBA" id="ARBA00004651"/>
    </source>
</evidence>
<organism evidence="9 10">
    <name type="scientific">Pseudobythopirellula maris</name>
    <dbReference type="NCBI Taxonomy" id="2527991"/>
    <lineage>
        <taxon>Bacteria</taxon>
        <taxon>Pseudomonadati</taxon>
        <taxon>Planctomycetota</taxon>
        <taxon>Planctomycetia</taxon>
        <taxon>Pirellulales</taxon>
        <taxon>Lacipirellulaceae</taxon>
        <taxon>Pseudobythopirellula</taxon>
    </lineage>
</organism>
<feature type="transmembrane region" description="Helical" evidence="8">
    <location>
        <begin position="55"/>
        <end position="80"/>
    </location>
</feature>
<evidence type="ECO:0000313" key="10">
    <source>
        <dbReference type="Proteomes" id="UP000315440"/>
    </source>
</evidence>
<dbReference type="GO" id="GO:0005886">
    <property type="term" value="C:plasma membrane"/>
    <property type="evidence" value="ECO:0007669"/>
    <property type="project" value="UniProtKB-SubCell"/>
</dbReference>
<evidence type="ECO:0000313" key="9">
    <source>
        <dbReference type="EMBL" id="TWT90658.1"/>
    </source>
</evidence>
<evidence type="ECO:0000256" key="3">
    <source>
        <dbReference type="ARBA" id="ARBA00022475"/>
    </source>
</evidence>
<evidence type="ECO:0000256" key="2">
    <source>
        <dbReference type="ARBA" id="ARBA00022448"/>
    </source>
</evidence>
<feature type="transmembrane region" description="Helical" evidence="8">
    <location>
        <begin position="358"/>
        <end position="377"/>
    </location>
</feature>
<keyword evidence="10" id="KW-1185">Reference proteome</keyword>
<accession>A0A5C5ZUE5</accession>
<feature type="transmembrane region" description="Helical" evidence="8">
    <location>
        <begin position="334"/>
        <end position="352"/>
    </location>
</feature>
<evidence type="ECO:0000256" key="6">
    <source>
        <dbReference type="ARBA" id="ARBA00023136"/>
    </source>
</evidence>
<reference evidence="9 10" key="1">
    <citation type="submission" date="2019-02" db="EMBL/GenBank/DDBJ databases">
        <title>Deep-cultivation of Planctomycetes and their phenomic and genomic characterization uncovers novel biology.</title>
        <authorList>
            <person name="Wiegand S."/>
            <person name="Jogler M."/>
            <person name="Boedeker C."/>
            <person name="Pinto D."/>
            <person name="Vollmers J."/>
            <person name="Rivas-Marin E."/>
            <person name="Kohn T."/>
            <person name="Peeters S.H."/>
            <person name="Heuer A."/>
            <person name="Rast P."/>
            <person name="Oberbeckmann S."/>
            <person name="Bunk B."/>
            <person name="Jeske O."/>
            <person name="Meyerdierks A."/>
            <person name="Storesund J.E."/>
            <person name="Kallscheuer N."/>
            <person name="Luecker S."/>
            <person name="Lage O.M."/>
            <person name="Pohl T."/>
            <person name="Merkel B.J."/>
            <person name="Hornburger P."/>
            <person name="Mueller R.-W."/>
            <person name="Bruemmer F."/>
            <person name="Labrenz M."/>
            <person name="Spormann A.M."/>
            <person name="Op Den Camp H."/>
            <person name="Overmann J."/>
            <person name="Amann R."/>
            <person name="Jetten M.S.M."/>
            <person name="Mascher T."/>
            <person name="Medema M.H."/>
            <person name="Devos D.P."/>
            <person name="Kaster A.-K."/>
            <person name="Ovreas L."/>
            <person name="Rohde M."/>
            <person name="Galperin M.Y."/>
            <person name="Jogler C."/>
        </authorList>
    </citation>
    <scope>NUCLEOTIDE SEQUENCE [LARGE SCALE GENOMIC DNA]</scope>
    <source>
        <strain evidence="9 10">Mal64</strain>
    </source>
</reference>
<feature type="transmembrane region" description="Helical" evidence="8">
    <location>
        <begin position="438"/>
        <end position="457"/>
    </location>
</feature>
<keyword evidence="5 8" id="KW-1133">Transmembrane helix</keyword>
<keyword evidence="3" id="KW-1003">Cell membrane</keyword>
<feature type="transmembrane region" description="Helical" evidence="8">
    <location>
        <begin position="398"/>
        <end position="418"/>
    </location>
</feature>
<keyword evidence="2" id="KW-0813">Transport</keyword>
<dbReference type="RefSeq" id="WP_146397722.1">
    <property type="nucleotide sequence ID" value="NZ_SJPQ01000001.1"/>
</dbReference>
<feature type="transmembrane region" description="Helical" evidence="8">
    <location>
        <begin position="308"/>
        <end position="327"/>
    </location>
</feature>
<keyword evidence="4 8" id="KW-0812">Transmembrane</keyword>
<feature type="transmembrane region" description="Helical" evidence="8">
    <location>
        <begin position="21"/>
        <end position="43"/>
    </location>
</feature>
<dbReference type="EMBL" id="SJPQ01000001">
    <property type="protein sequence ID" value="TWT90658.1"/>
    <property type="molecule type" value="Genomic_DNA"/>
</dbReference>
<sequence>MAIARPPSAPLATSNPVRLRIAVMMIFQNMSLGIWTPTLGTYIGANTGDSGAGLFGGSFVGVATSTAALGALIAPLVLGVVADRYFSIEKMLAALHAAGAFFLWNMLHSESQTTFLIWLLLFFQAYAPTASLTVALTFRHLPRNEFPLQRSLGTGGWVAAGLFIGFVAPRLFGQSIEAGLQPFYFGVAIQSVYAVYCLTLPATPPLPRRPNSPLGSDQLAPDQPDAERPDPKQPTNGRWGGLLGAHRPGVRRLAGLRALLGGDELWGNRSLMVFIAITVLACMPSQFYNTYINLYLNNLGFEGAAGKMTIGQVVEMVCLVAMPWLLLRLGVKRLYLIGVLAWVVRFGLFAMGDAGDRAWMVYVGLTVHGVAFAFVYITAQLYVDRLTAPESRASAQGALMLMTQGVGHFSGAMLAGGAQQWLLTPQGVSPAPYDWRSYWLIPLGVSGMAAFLFWRLFAGETAAEASDSTDEGLPEAIADEPIIS</sequence>
<dbReference type="Proteomes" id="UP000315440">
    <property type="component" value="Unassembled WGS sequence"/>
</dbReference>
<feature type="transmembrane region" description="Helical" evidence="8">
    <location>
        <begin position="183"/>
        <end position="202"/>
    </location>
</feature>
<keyword evidence="6 8" id="KW-0472">Membrane</keyword>
<comment type="caution">
    <text evidence="9">The sequence shown here is derived from an EMBL/GenBank/DDBJ whole genome shotgun (WGS) entry which is preliminary data.</text>
</comment>
<dbReference type="GO" id="GO:0015213">
    <property type="term" value="F:uridine transmembrane transporter activity"/>
    <property type="evidence" value="ECO:0007669"/>
    <property type="project" value="TreeGrafter"/>
</dbReference>
<dbReference type="Gene3D" id="1.20.1250.20">
    <property type="entry name" value="MFS general substrate transporter like domains"/>
    <property type="match status" value="2"/>
</dbReference>